<dbReference type="PROSITE" id="PS50089">
    <property type="entry name" value="ZF_RING_2"/>
    <property type="match status" value="1"/>
</dbReference>
<dbReference type="OpenTargets" id="ENSG00000109654"/>
<dbReference type="FunFam" id="2.120.10.30:FF:000004">
    <property type="entry name" value="Tripartite motif containing 2"/>
    <property type="match status" value="1"/>
</dbReference>
<evidence type="ECO:0007829" key="12">
    <source>
        <dbReference type="PeptideAtlas" id="A0A6Q8PGS7"/>
    </source>
</evidence>
<dbReference type="EMBL" id="AC013477">
    <property type="status" value="NOT_ANNOTATED_CDS"/>
    <property type="molecule type" value="Genomic_DNA"/>
</dbReference>
<dbReference type="GO" id="GO:0008270">
    <property type="term" value="F:zinc ion binding"/>
    <property type="evidence" value="ECO:0007669"/>
    <property type="project" value="UniProtKB-KW"/>
</dbReference>
<dbReference type="CDD" id="cd14960">
    <property type="entry name" value="NHL_TRIM2_like"/>
    <property type="match status" value="1"/>
</dbReference>
<protein>
    <recommendedName>
        <fullName evidence="2">RING-type E3 ubiquitin transferase</fullName>
        <ecNumber evidence="2">2.3.2.27</ecNumber>
    </recommendedName>
</protein>
<dbReference type="SMART" id="SM00184">
    <property type="entry name" value="RING"/>
    <property type="match status" value="1"/>
</dbReference>
<reference evidence="10 11" key="2">
    <citation type="journal article" date="2004" name="Nature">
        <title>Finishing the euchromatic sequence of the human genome.</title>
        <authorList>
            <consortium name="International Human Genome Sequencing Consortium"/>
        </authorList>
    </citation>
    <scope>NUCLEOTIDE SEQUENCE [LARGE SCALE GENOMIC DNA]</scope>
</reference>
<dbReference type="InterPro" id="IPR057750">
    <property type="entry name" value="TRIM2/3_C"/>
</dbReference>
<dbReference type="AlphaFoldDB" id="A0A6Q8PGS7"/>
<dbReference type="CDD" id="cd16767">
    <property type="entry name" value="RING-HC_TRIM2"/>
    <property type="match status" value="1"/>
</dbReference>
<dbReference type="HGNC" id="HGNC:15974">
    <property type="gene designation" value="TRIM2"/>
</dbReference>
<name>A0A6Q8PGS7_HUMAN</name>
<evidence type="ECO:0000256" key="7">
    <source>
        <dbReference type="PROSITE-ProRule" id="PRU00175"/>
    </source>
</evidence>
<dbReference type="InterPro" id="IPR011042">
    <property type="entry name" value="6-blade_b-propeller_TolB-like"/>
</dbReference>
<dbReference type="SUPFAM" id="SSF101898">
    <property type="entry name" value="NHL repeat"/>
    <property type="match status" value="1"/>
</dbReference>
<accession>A0A6Q8PGS7</accession>
<dbReference type="InterPro" id="IPR013083">
    <property type="entry name" value="Znf_RING/FYVE/PHD"/>
</dbReference>
<dbReference type="ExpressionAtlas" id="A0A6Q8PGS7">
    <property type="expression patterns" value="baseline and differential"/>
</dbReference>
<reference evidence="10" key="5">
    <citation type="submission" date="2025-09" db="UniProtKB">
        <authorList>
            <consortium name="Ensembl"/>
        </authorList>
    </citation>
    <scope>IDENTIFICATION</scope>
</reference>
<keyword evidence="6" id="KW-0862">Zinc</keyword>
<dbReference type="Proteomes" id="UP000005640">
    <property type="component" value="Chromosome 4"/>
</dbReference>
<dbReference type="Gene3D" id="3.30.40.10">
    <property type="entry name" value="Zinc/RING finger domain, C3HC4 (zinc finger)"/>
    <property type="match status" value="1"/>
</dbReference>
<feature type="repeat" description="NHL" evidence="8">
    <location>
        <begin position="195"/>
        <end position="236"/>
    </location>
</feature>
<evidence type="ECO:0000256" key="3">
    <source>
        <dbReference type="ARBA" id="ARBA00022723"/>
    </source>
</evidence>
<dbReference type="Pfam" id="PF01436">
    <property type="entry name" value="NHL"/>
    <property type="match status" value="5"/>
</dbReference>
<dbReference type="EMBL" id="AC114791">
    <property type="status" value="NOT_ANNOTATED_CDS"/>
    <property type="molecule type" value="Genomic_DNA"/>
</dbReference>
<keyword evidence="3" id="KW-0479">Metal-binding</keyword>
<evidence type="ECO:0000256" key="6">
    <source>
        <dbReference type="ARBA" id="ARBA00022833"/>
    </source>
</evidence>
<dbReference type="PROSITE" id="PS51125">
    <property type="entry name" value="NHL"/>
    <property type="match status" value="5"/>
</dbReference>
<evidence type="ECO:0000256" key="2">
    <source>
        <dbReference type="ARBA" id="ARBA00012483"/>
    </source>
</evidence>
<evidence type="ECO:0000256" key="4">
    <source>
        <dbReference type="ARBA" id="ARBA00022737"/>
    </source>
</evidence>
<gene>
    <name evidence="10" type="primary">TRIM2</name>
</gene>
<dbReference type="InterPro" id="IPR017907">
    <property type="entry name" value="Znf_RING_CS"/>
</dbReference>
<dbReference type="MassIVE" id="A0A6Q8PGS7"/>
<keyword evidence="4" id="KW-0677">Repeat</keyword>
<sequence>MQQRAGSKTAGPPCQWSRMASEGTNIPSPVVRQIDKQFLICSICLERYKNPKVLPCLHTFCERCLQNYIPAHSLTLSCPVCRQTSILPEKGVAALQNNFFITNLMDVLQRTPGSNAEESSILETVTAVAAGKPLSCPNHDGNIFSNDGQFKSRFGIRGRSPGQLQRPTGVAVHPSGDIIIADYDNKWVSIFSSDGKFKTKIGSGKLMGPKGVSVDRNGHIIVVDNKACCVFIFQPNGKIVTRFGSRGNGDRQFAGPHFAAVNSNNEIIITDFHNHSVKVFNQEGEFMLKFGSNGEGNGQFNAPTGVAVDSNGNIIVADWGNSRIQVFDGSGSFLSYINTSADPLYGPQGLALTSDGHVVVADSGNHCFKVYRYLQ</sequence>
<feature type="repeat" description="NHL" evidence="8">
    <location>
        <begin position="151"/>
        <end position="194"/>
    </location>
</feature>
<dbReference type="InterPro" id="IPR050952">
    <property type="entry name" value="TRIM-NHL_E3_ligases"/>
</dbReference>
<feature type="repeat" description="NHL" evidence="8">
    <location>
        <begin position="287"/>
        <end position="330"/>
    </location>
</feature>
<dbReference type="PANTHER" id="PTHR24104">
    <property type="entry name" value="E3 UBIQUITIN-PROTEIN LIGASE NHLRC1-RELATED"/>
    <property type="match status" value="1"/>
</dbReference>
<reference evidence="10" key="4">
    <citation type="submission" date="2025-08" db="UniProtKB">
        <authorList>
            <consortium name="Ensembl"/>
        </authorList>
    </citation>
    <scope>IDENTIFICATION</scope>
</reference>
<dbReference type="OrthoDB" id="342730at2759"/>
<dbReference type="Bgee" id="ENSG00000109654">
    <property type="expression patterns" value="Expressed in inferior olivary complex and 209 other cell types or tissues"/>
</dbReference>
<dbReference type="PROSITE" id="PS00518">
    <property type="entry name" value="ZF_RING_1"/>
    <property type="match status" value="1"/>
</dbReference>
<evidence type="ECO:0000313" key="11">
    <source>
        <dbReference type="Proteomes" id="UP000005640"/>
    </source>
</evidence>
<evidence type="ECO:0000259" key="9">
    <source>
        <dbReference type="PROSITE" id="PS50089"/>
    </source>
</evidence>
<dbReference type="GO" id="GO:0061630">
    <property type="term" value="F:ubiquitin protein ligase activity"/>
    <property type="evidence" value="ECO:0007669"/>
    <property type="project" value="UniProtKB-EC"/>
</dbReference>
<dbReference type="SMR" id="A0A6Q8PGS7"/>
<dbReference type="Gene3D" id="2.120.10.30">
    <property type="entry name" value="TolB, C-terminal domain"/>
    <property type="match status" value="2"/>
</dbReference>
<evidence type="ECO:0000313" key="10">
    <source>
        <dbReference type="Ensembl" id="ENSP00000502381.1"/>
    </source>
</evidence>
<dbReference type="InterPro" id="IPR001841">
    <property type="entry name" value="Znf_RING"/>
</dbReference>
<feature type="repeat" description="NHL" evidence="8">
    <location>
        <begin position="331"/>
        <end position="374"/>
    </location>
</feature>
<reference evidence="10 11" key="1">
    <citation type="journal article" date="2001" name="Nature">
        <title>Initial sequencing and analysis of the human genome.</title>
        <authorList>
            <consortium name="International Human Genome Sequencing Consortium"/>
            <person name="Lander E.S."/>
            <person name="Linton L.M."/>
            <person name="Birren B."/>
            <person name="Nusbaum C."/>
            <person name="Zody M.C."/>
            <person name="Baldwin J."/>
            <person name="Devon K."/>
            <person name="Dewar K."/>
            <person name="Doyle M."/>
            <person name="FitzHugh W."/>
            <person name="Funke R."/>
            <person name="Gage D."/>
            <person name="Harris K."/>
            <person name="Heaford A."/>
            <person name="Howland J."/>
            <person name="Kann L."/>
            <person name="Lehoczky J."/>
            <person name="LeVine R."/>
            <person name="McEwan P."/>
            <person name="McKernan K."/>
            <person name="Meldrim J."/>
            <person name="Mesirov J.P."/>
            <person name="Miranda C."/>
            <person name="Morris W."/>
            <person name="Naylor J."/>
            <person name="Raymond C."/>
            <person name="Rosetti M."/>
            <person name="Santos R."/>
            <person name="Sheridan A."/>
            <person name="Sougnez C."/>
            <person name="Stange-Thomann N."/>
            <person name="Stojanovic N."/>
            <person name="Subramanian A."/>
            <person name="Wyman D."/>
            <person name="Rogers J."/>
            <person name="Sulston J."/>
            <person name="Ainscough R."/>
            <person name="Beck S."/>
            <person name="Bentley D."/>
            <person name="Burton J."/>
            <person name="Clee C."/>
            <person name="Carter N."/>
            <person name="Coulson A."/>
            <person name="Deadman R."/>
            <person name="Deloukas P."/>
            <person name="Dunham A."/>
            <person name="Dunham I."/>
            <person name="Durbin R."/>
            <person name="French L."/>
            <person name="Grafham D."/>
            <person name="Gregory S."/>
            <person name="Hubbard T."/>
            <person name="Humphray S."/>
            <person name="Hunt A."/>
            <person name="Jones M."/>
            <person name="Lloyd C."/>
            <person name="McMurray A."/>
            <person name="Matthews L."/>
            <person name="Mercer S."/>
            <person name="Milne S."/>
            <person name="Mullikin J.C."/>
            <person name="Mungall A."/>
            <person name="Plumb R."/>
            <person name="Ross M."/>
            <person name="Shownkeen R."/>
            <person name="Sims S."/>
            <person name="Waterston R.H."/>
            <person name="Wilson R.K."/>
            <person name="Hillier L.W."/>
            <person name="McPherson J.D."/>
            <person name="Marra M.A."/>
            <person name="Mardis E.R."/>
            <person name="Fulton L.A."/>
            <person name="Chinwalla A.T."/>
            <person name="Pepin K.H."/>
            <person name="Gish W.R."/>
            <person name="Chissoe S.L."/>
            <person name="Wendl M.C."/>
            <person name="Delehaunty K.D."/>
            <person name="Miner T.L."/>
            <person name="Delehaunty A."/>
            <person name="Kramer J.B."/>
            <person name="Cook L.L."/>
            <person name="Fulton R.S."/>
            <person name="Johnson D.L."/>
            <person name="Minx P.J."/>
            <person name="Clifton S.W."/>
            <person name="Hawkins T."/>
            <person name="Branscomb E."/>
            <person name="Predki P."/>
            <person name="Richardson P."/>
            <person name="Wenning S."/>
            <person name="Slezak T."/>
            <person name="Doggett N."/>
            <person name="Cheng J.F."/>
            <person name="Olsen A."/>
            <person name="Lucas S."/>
            <person name="Elkin C."/>
            <person name="Uberbacher E."/>
            <person name="Frazier M."/>
            <person name="Gibbs R.A."/>
            <person name="Muzny D.M."/>
            <person name="Scherer S.E."/>
            <person name="Bouck J.B."/>
            <person name="Sodergren E.J."/>
            <person name="Worley K.C."/>
            <person name="Rives C.M."/>
            <person name="Gorrell J.H."/>
            <person name="Metzker M.L."/>
            <person name="Naylor S.L."/>
            <person name="Kucherlapati R.S."/>
            <person name="Nelson D.L."/>
            <person name="Weinstock G.M."/>
            <person name="Sakaki Y."/>
            <person name="Fujiyama A."/>
            <person name="Hattori M."/>
            <person name="Yada T."/>
            <person name="Toyoda A."/>
            <person name="Itoh T."/>
            <person name="Kawagoe C."/>
            <person name="Watanabe H."/>
            <person name="Totoki Y."/>
            <person name="Taylor T."/>
            <person name="Weissenbach J."/>
            <person name="Heilig R."/>
            <person name="Saurin W."/>
            <person name="Artiguenave F."/>
            <person name="Brottier P."/>
            <person name="Bruls T."/>
            <person name="Pelletier E."/>
            <person name="Robert C."/>
            <person name="Wincker P."/>
            <person name="Smith D.R."/>
            <person name="Doucette-Stamm L."/>
            <person name="Rubenfield M."/>
            <person name="Weinstock K."/>
            <person name="Lee H.M."/>
            <person name="Dubois J."/>
            <person name="Rosenthal A."/>
            <person name="Platzer M."/>
            <person name="Nyakatura G."/>
            <person name="Taudien S."/>
            <person name="Rump A."/>
            <person name="Yang H."/>
            <person name="Yu J."/>
            <person name="Wang J."/>
            <person name="Huang G."/>
            <person name="Gu J."/>
            <person name="Hood L."/>
            <person name="Rowen L."/>
            <person name="Madan A."/>
            <person name="Qin S."/>
            <person name="Davis R.W."/>
            <person name="Federspiel N.A."/>
            <person name="Abola A.P."/>
            <person name="Proctor M.J."/>
            <person name="Myers R.M."/>
            <person name="Schmutz J."/>
            <person name="Dickson M."/>
            <person name="Grimwood J."/>
            <person name="Cox D.R."/>
            <person name="Olson M.V."/>
            <person name="Kaul R."/>
            <person name="Raymond C."/>
            <person name="Shimizu N."/>
            <person name="Kawasaki K."/>
            <person name="Minoshima S."/>
            <person name="Evans G.A."/>
            <person name="Athanasiou M."/>
            <person name="Schultz R."/>
            <person name="Roe B.A."/>
            <person name="Chen F."/>
            <person name="Pan H."/>
            <person name="Ramser J."/>
            <person name="Lehrach H."/>
            <person name="Reinhardt R."/>
            <person name="McCombie W.R."/>
            <person name="de la Bastide M."/>
            <person name="Dedhia N."/>
            <person name="Blocker H."/>
            <person name="Hornischer K."/>
            <person name="Nordsiek G."/>
            <person name="Agarwala R."/>
            <person name="Aravind L."/>
            <person name="Bailey J.A."/>
            <person name="Bateman A."/>
            <person name="Batzoglou S."/>
            <person name="Birney E."/>
            <person name="Bork P."/>
            <person name="Brown D.G."/>
            <person name="Burge C.B."/>
            <person name="Cerutti L."/>
            <person name="Chen H.C."/>
            <person name="Church D."/>
            <person name="Clamp M."/>
            <person name="Copley R.R."/>
            <person name="Doerks T."/>
            <person name="Eddy S.R."/>
            <person name="Eichler E.E."/>
            <person name="Furey T.S."/>
            <person name="Galagan J."/>
            <person name="Gilbert J.G."/>
            <person name="Harmon C."/>
            <person name="Hayashizaki Y."/>
            <person name="Haussler D."/>
            <person name="Hermjakob H."/>
            <person name="Hokamp K."/>
            <person name="Jang W."/>
            <person name="Johnson L.S."/>
            <person name="Jones T.A."/>
            <person name="Kasif S."/>
            <person name="Kaspryzk A."/>
            <person name="Kennedy S."/>
            <person name="Kent W.J."/>
            <person name="Kitts P."/>
            <person name="Koonin E.V."/>
            <person name="Korf I."/>
            <person name="Kulp D."/>
            <person name="Lancet D."/>
            <person name="Lowe T.M."/>
            <person name="McLysaght A."/>
            <person name="Mikkelsen T."/>
            <person name="Moran J.V."/>
            <person name="Mulder N."/>
            <person name="Pollara V.J."/>
            <person name="Ponting C.P."/>
            <person name="Schuler G."/>
            <person name="Schultz J."/>
            <person name="Slater G."/>
            <person name="Smit A.F."/>
            <person name="Stupka E."/>
            <person name="Szustakowski J."/>
            <person name="Thierry-Mieg D."/>
            <person name="Thierry-Mieg J."/>
            <person name="Wagner L."/>
            <person name="Wallis J."/>
            <person name="Wheeler R."/>
            <person name="Williams A."/>
            <person name="Wolf Y.I."/>
            <person name="Wolfe K.H."/>
            <person name="Yang S.P."/>
            <person name="Yeh R.F."/>
            <person name="Collins F."/>
            <person name="Guyer M.S."/>
            <person name="Peterson J."/>
            <person name="Felsenfeld A."/>
            <person name="Wetterstrand K.A."/>
            <person name="Patrinos A."/>
            <person name="Morgan M.J."/>
            <person name="de Jong P."/>
            <person name="Catanese J.J."/>
            <person name="Osoegawa K."/>
            <person name="Shizuya H."/>
            <person name="Choi S."/>
            <person name="Chen Y.J."/>
        </authorList>
    </citation>
    <scope>NUCLEOTIDE SEQUENCE [LARGE SCALE GENOMIC DNA]</scope>
</reference>
<dbReference type="SUPFAM" id="SSF57850">
    <property type="entry name" value="RING/U-box"/>
    <property type="match status" value="1"/>
</dbReference>
<evidence type="ECO:0000256" key="5">
    <source>
        <dbReference type="ARBA" id="ARBA00022771"/>
    </source>
</evidence>
<keyword evidence="5 7" id="KW-0863">Zinc-finger</keyword>
<dbReference type="InterPro" id="IPR027370">
    <property type="entry name" value="Znf-RING_euk"/>
</dbReference>
<dbReference type="InterPro" id="IPR001258">
    <property type="entry name" value="NHL_repeat"/>
</dbReference>
<dbReference type="FunFam" id="3.30.40.10:FF:000032">
    <property type="entry name" value="Tripartite motif containing 2"/>
    <property type="match status" value="1"/>
</dbReference>
<dbReference type="PANTHER" id="PTHR24104:SF58">
    <property type="entry name" value="TRIPARTITE MOTIF-CONTAINING PROTEIN 2"/>
    <property type="match status" value="1"/>
</dbReference>
<organism evidence="10 11">
    <name type="scientific">Homo sapiens</name>
    <name type="common">Human</name>
    <dbReference type="NCBI Taxonomy" id="9606"/>
    <lineage>
        <taxon>Eukaryota</taxon>
        <taxon>Metazoa</taxon>
        <taxon>Chordata</taxon>
        <taxon>Craniata</taxon>
        <taxon>Vertebrata</taxon>
        <taxon>Euteleostomi</taxon>
        <taxon>Mammalia</taxon>
        <taxon>Eutheria</taxon>
        <taxon>Euarchontoglires</taxon>
        <taxon>Primates</taxon>
        <taxon>Haplorrhini</taxon>
        <taxon>Catarrhini</taxon>
        <taxon>Hominidae</taxon>
        <taxon>Homo</taxon>
    </lineage>
</organism>
<evidence type="ECO:0000256" key="8">
    <source>
        <dbReference type="PROSITE-ProRule" id="PRU00504"/>
    </source>
</evidence>
<dbReference type="GeneTree" id="ENSGT00940000155905"/>
<dbReference type="EC" id="2.3.2.27" evidence="2"/>
<evidence type="ECO:0000256" key="1">
    <source>
        <dbReference type="ARBA" id="ARBA00000900"/>
    </source>
</evidence>
<feature type="repeat" description="NHL" evidence="8">
    <location>
        <begin position="240"/>
        <end position="283"/>
    </location>
</feature>
<feature type="domain" description="RING-type" evidence="9">
    <location>
        <begin position="41"/>
        <end position="82"/>
    </location>
</feature>
<dbReference type="Pfam" id="PF13445">
    <property type="entry name" value="zf-RING_UBOX"/>
    <property type="match status" value="1"/>
</dbReference>
<keyword evidence="12" id="KW-1267">Proteomics identification</keyword>
<keyword evidence="11" id="KW-1185">Reference proteome</keyword>
<dbReference type="Ensembl" id="ENST00000676191.1">
    <property type="protein sequence ID" value="ENSP00000502381.1"/>
    <property type="gene ID" value="ENSG00000109654.16"/>
</dbReference>
<reference evidence="10 11" key="3">
    <citation type="journal article" date="2005" name="Nature">
        <title>Generation and annotation of the DNA sequences of human chromosomes 2 and 4.</title>
        <authorList>
            <person name="Hillier L.W."/>
            <person name="Graves T.A."/>
            <person name="Fulton R.S."/>
            <person name="Fulton L.A."/>
            <person name="Pepin K.H."/>
            <person name="Minx P."/>
            <person name="Wagner-McPherson C."/>
            <person name="Layman D."/>
            <person name="Wylie K."/>
            <person name="Sekhon M."/>
            <person name="Becker M.C."/>
            <person name="Fewell G.A."/>
            <person name="Delehaunty K.D."/>
            <person name="Miner T.L."/>
            <person name="Nash W.E."/>
            <person name="Kremitzki C."/>
            <person name="Oddy L."/>
            <person name="Du H."/>
            <person name="Sun H."/>
            <person name="Bradshaw-Cordum H."/>
            <person name="Ali J."/>
            <person name="Carter J."/>
            <person name="Cordes M."/>
            <person name="Harris A."/>
            <person name="Isak A."/>
            <person name="van Brunt A."/>
            <person name="Nguyen C."/>
            <person name="Du F."/>
            <person name="Courtney L."/>
            <person name="Kalicki J."/>
            <person name="Ozersky P."/>
            <person name="Abbott S."/>
            <person name="Armstrong J."/>
            <person name="Belter E.A."/>
            <person name="Caruso L."/>
            <person name="Cedroni M."/>
            <person name="Cotton M."/>
            <person name="Davidson T."/>
            <person name="Desai A."/>
            <person name="Elliott G."/>
            <person name="Erb T."/>
            <person name="Fronick C."/>
            <person name="Gaige T."/>
            <person name="Haakenson W."/>
            <person name="Haglund K."/>
            <person name="Holmes A."/>
            <person name="Harkins R."/>
            <person name="Kim K."/>
            <person name="Kruchowski S.S."/>
            <person name="Strong C.M."/>
            <person name="Grewal N."/>
            <person name="Goyea E."/>
            <person name="Hou S."/>
            <person name="Levy A."/>
            <person name="Martinka S."/>
            <person name="Mead K."/>
            <person name="McLellan M.D."/>
            <person name="Meyer R."/>
            <person name="Randall-Maher J."/>
            <person name="Tomlinson C."/>
            <person name="Dauphin-Kohlberg S."/>
            <person name="Kozlowicz-Reilly A."/>
            <person name="Shah N."/>
            <person name="Swearengen-Shahid S."/>
            <person name="Snider J."/>
            <person name="Strong J.T."/>
            <person name="Thompson J."/>
            <person name="Yoakum M."/>
            <person name="Leonard S."/>
            <person name="Pearman C."/>
            <person name="Trani L."/>
            <person name="Radionenko M."/>
            <person name="Waligorski J.E."/>
            <person name="Wang C."/>
            <person name="Rock S.M."/>
            <person name="Tin-Wollam A.M."/>
            <person name="Maupin R."/>
            <person name="Latreille P."/>
            <person name="Wendl M.C."/>
            <person name="Yang S.P."/>
            <person name="Pohl C."/>
            <person name="Wallis J.W."/>
            <person name="Spieth J."/>
            <person name="Bieri T.A."/>
            <person name="Berkowicz N."/>
            <person name="Nelson J.O."/>
            <person name="Osborne J."/>
            <person name="Ding L."/>
            <person name="Meyer R."/>
            <person name="Sabo A."/>
            <person name="Shotland Y."/>
            <person name="Sinha P."/>
            <person name="Wohldmann P.E."/>
            <person name="Cook L.L."/>
            <person name="Hickenbotham M.T."/>
            <person name="Eldred J."/>
            <person name="Williams D."/>
            <person name="Jones T.A."/>
            <person name="She X."/>
            <person name="Ciccarelli F.D."/>
            <person name="Izaurralde E."/>
            <person name="Taylor J."/>
            <person name="Schmutz J."/>
            <person name="Myers R.M."/>
            <person name="Cox D.R."/>
            <person name="Huang X."/>
            <person name="McPherson J.D."/>
            <person name="Mardis E.R."/>
            <person name="Clifton S.W."/>
            <person name="Warren W.C."/>
            <person name="Chinwalla A.T."/>
            <person name="Eddy S.R."/>
            <person name="Marra M.A."/>
            <person name="Ovcharenko I."/>
            <person name="Furey T.S."/>
            <person name="Miller W."/>
            <person name="Eichler E.E."/>
            <person name="Bork P."/>
            <person name="Suyama M."/>
            <person name="Torrents D."/>
            <person name="Waterston R.H."/>
            <person name="Wilson R.K."/>
        </authorList>
    </citation>
    <scope>NUCLEOTIDE SEQUENCE [LARGE SCALE GENOMIC DNA]</scope>
</reference>
<comment type="catalytic activity">
    <reaction evidence="1">
        <text>S-ubiquitinyl-[E2 ubiquitin-conjugating enzyme]-L-cysteine + [acceptor protein]-L-lysine = [E2 ubiquitin-conjugating enzyme]-L-cysteine + N(6)-ubiquitinyl-[acceptor protein]-L-lysine.</text>
        <dbReference type="EC" id="2.3.2.27"/>
    </reaction>
</comment>
<dbReference type="Ensembl" id="ENST00000676191.1">
    <property type="protein sequence ID" value="ENSP00000502381.1"/>
    <property type="gene ID" value="ENSG00000109654.17"/>
</dbReference>
<proteinExistence type="evidence at protein level"/>